<accession>A0A941BH35</accession>
<dbReference type="RefSeq" id="WP_210803143.1">
    <property type="nucleotide sequence ID" value="NZ_JAGQDE010000014.1"/>
</dbReference>
<proteinExistence type="predicted"/>
<dbReference type="AlphaFoldDB" id="A0A941BH35"/>
<evidence type="ECO:0000313" key="2">
    <source>
        <dbReference type="Proteomes" id="UP000678374"/>
    </source>
</evidence>
<evidence type="ECO:0000313" key="1">
    <source>
        <dbReference type="EMBL" id="MBQ0960476.1"/>
    </source>
</evidence>
<gene>
    <name evidence="1" type="ORF">KAK06_16100</name>
</gene>
<sequence length="221" mass="24367">MFVLEQQSDVFVDALVADHRSQMLFLSVYGRDTSIQQLMARLHQRPDQGGVDDLTLQDPASRAEVMRVLVGDPARLDKITGRLPRSGLLGNLLHAWIFDPTLLKIDPATGSGWLLEHLQGDWPKGHQAAHEAAQAWRMIQELSPVPLLDHWMLTVLAHLQTVQALVRPASAGPVSALRIELPQDFMSWVSEQVRHGLLPETAPSARQGVATPGQVALFHAA</sequence>
<keyword evidence="2" id="KW-1185">Reference proteome</keyword>
<protein>
    <submittedName>
        <fullName evidence="1">Uncharacterized protein</fullName>
    </submittedName>
</protein>
<dbReference type="Proteomes" id="UP000678374">
    <property type="component" value="Unassembled WGS sequence"/>
</dbReference>
<organism evidence="1 2">
    <name type="scientific">Ideonella aquatica</name>
    <dbReference type="NCBI Taxonomy" id="2824119"/>
    <lineage>
        <taxon>Bacteria</taxon>
        <taxon>Pseudomonadati</taxon>
        <taxon>Pseudomonadota</taxon>
        <taxon>Betaproteobacteria</taxon>
        <taxon>Burkholderiales</taxon>
        <taxon>Sphaerotilaceae</taxon>
        <taxon>Ideonella</taxon>
    </lineage>
</organism>
<comment type="caution">
    <text evidence="1">The sequence shown here is derived from an EMBL/GenBank/DDBJ whole genome shotgun (WGS) entry which is preliminary data.</text>
</comment>
<dbReference type="EMBL" id="JAGQDE010000014">
    <property type="protein sequence ID" value="MBQ0960476.1"/>
    <property type="molecule type" value="Genomic_DNA"/>
</dbReference>
<name>A0A941BH35_9BURK</name>
<reference evidence="1" key="1">
    <citation type="submission" date="2021-04" db="EMBL/GenBank/DDBJ databases">
        <title>The genome sequence of Ideonella sp. 4Y11.</title>
        <authorList>
            <person name="Liu Y."/>
        </authorList>
    </citation>
    <scope>NUCLEOTIDE SEQUENCE</scope>
    <source>
        <strain evidence="1">4Y11</strain>
    </source>
</reference>